<evidence type="ECO:0000256" key="3">
    <source>
        <dbReference type="RuleBase" id="RU003694"/>
    </source>
</evidence>
<dbReference type="KEGG" id="cbae:COR50_10700"/>
<dbReference type="InterPro" id="IPR016039">
    <property type="entry name" value="Thiolase-like"/>
</dbReference>
<evidence type="ECO:0000313" key="5">
    <source>
        <dbReference type="EMBL" id="ATL47598.1"/>
    </source>
</evidence>
<dbReference type="GO" id="GO:0004315">
    <property type="term" value="F:3-oxoacyl-[acyl-carrier-protein] synthase activity"/>
    <property type="evidence" value="ECO:0007669"/>
    <property type="project" value="TreeGrafter"/>
</dbReference>
<organism evidence="5 6">
    <name type="scientific">Chitinophaga caeni</name>
    <dbReference type="NCBI Taxonomy" id="2029983"/>
    <lineage>
        <taxon>Bacteria</taxon>
        <taxon>Pseudomonadati</taxon>
        <taxon>Bacteroidota</taxon>
        <taxon>Chitinophagia</taxon>
        <taxon>Chitinophagales</taxon>
        <taxon>Chitinophagaceae</taxon>
        <taxon>Chitinophaga</taxon>
    </lineage>
</organism>
<dbReference type="PANTHER" id="PTHR11712">
    <property type="entry name" value="POLYKETIDE SYNTHASE-RELATED"/>
    <property type="match status" value="1"/>
</dbReference>
<reference evidence="5 6" key="1">
    <citation type="submission" date="2017-10" db="EMBL/GenBank/DDBJ databases">
        <title>Paenichitinophaga pekingensis gen. nov., sp. nov., isolated from activated sludge.</title>
        <authorList>
            <person name="Jin D."/>
            <person name="Kong X."/>
            <person name="Deng Y."/>
            <person name="Bai Z."/>
        </authorList>
    </citation>
    <scope>NUCLEOTIDE SEQUENCE [LARGE SCALE GENOMIC DNA]</scope>
    <source>
        <strain evidence="5 6">13</strain>
    </source>
</reference>
<dbReference type="InterPro" id="IPR020841">
    <property type="entry name" value="PKS_Beta-ketoAc_synthase_dom"/>
</dbReference>
<dbReference type="PROSITE" id="PS52004">
    <property type="entry name" value="KS3_2"/>
    <property type="match status" value="1"/>
</dbReference>
<dbReference type="OrthoDB" id="9808669at2"/>
<dbReference type="AlphaFoldDB" id="A0A291QUF6"/>
<evidence type="ECO:0000259" key="4">
    <source>
        <dbReference type="PROSITE" id="PS52004"/>
    </source>
</evidence>
<accession>A0A291QUF6</accession>
<dbReference type="SUPFAM" id="SSF53901">
    <property type="entry name" value="Thiolase-like"/>
    <property type="match status" value="2"/>
</dbReference>
<dbReference type="Pfam" id="PF00109">
    <property type="entry name" value="ketoacyl-synt"/>
    <property type="match status" value="1"/>
</dbReference>
<dbReference type="GO" id="GO:0006633">
    <property type="term" value="P:fatty acid biosynthetic process"/>
    <property type="evidence" value="ECO:0007669"/>
    <property type="project" value="TreeGrafter"/>
</dbReference>
<comment type="similarity">
    <text evidence="1 3">Belongs to the thiolase-like superfamily. Beta-ketoacyl-ACP synthases family.</text>
</comment>
<dbReference type="GO" id="GO:0005829">
    <property type="term" value="C:cytosol"/>
    <property type="evidence" value="ECO:0007669"/>
    <property type="project" value="TreeGrafter"/>
</dbReference>
<dbReference type="EMBL" id="CP023777">
    <property type="protein sequence ID" value="ATL47598.1"/>
    <property type="molecule type" value="Genomic_DNA"/>
</dbReference>
<name>A0A291QUF6_9BACT</name>
<dbReference type="SMART" id="SM00825">
    <property type="entry name" value="PKS_KS"/>
    <property type="match status" value="1"/>
</dbReference>
<evidence type="ECO:0000256" key="1">
    <source>
        <dbReference type="ARBA" id="ARBA00008467"/>
    </source>
</evidence>
<dbReference type="Proteomes" id="UP000220133">
    <property type="component" value="Chromosome"/>
</dbReference>
<gene>
    <name evidence="5" type="ORF">COR50_10700</name>
</gene>
<proteinExistence type="inferred from homology"/>
<dbReference type="PANTHER" id="PTHR11712:SF336">
    <property type="entry name" value="3-OXOACYL-[ACYL-CARRIER-PROTEIN] SYNTHASE, MITOCHONDRIAL"/>
    <property type="match status" value="1"/>
</dbReference>
<feature type="domain" description="Ketosynthase family 3 (KS3)" evidence="4">
    <location>
        <begin position="44"/>
        <end position="398"/>
    </location>
</feature>
<dbReference type="RefSeq" id="WP_098193975.1">
    <property type="nucleotide sequence ID" value="NZ_CP023777.1"/>
</dbReference>
<dbReference type="Pfam" id="PF02801">
    <property type="entry name" value="Ketoacyl-synt_C"/>
    <property type="match status" value="1"/>
</dbReference>
<protein>
    <submittedName>
        <fullName evidence="5">Beta-ACP synthase</fullName>
    </submittedName>
</protein>
<evidence type="ECO:0000313" key="6">
    <source>
        <dbReference type="Proteomes" id="UP000220133"/>
    </source>
</evidence>
<evidence type="ECO:0000256" key="2">
    <source>
        <dbReference type="ARBA" id="ARBA00022679"/>
    </source>
</evidence>
<sequence length="399" mass="42307">MKAPTWIAGGGVICGMGNSLATCLDAFEMMQPGIGAMNYLSSAHKSLFPVGEVKWSNEDLAARTGWPTSSSRTAMLSYIAAKEAWESAGLGDPKSYKTGFISANTVGGMDKTEDFFKTFLNNHAAGRLREVVQHECGAVTELVADALGIHEHISTISTACSSAANAIMYAARLIENGFLDVAIAGGTDALARFTVNGFNTLMILDQELCRPFDDTRKGLNLGEGAGYVVLVSDAIARKLSLQPWCRLSGFANANDAYHQTASSPDGTGNFLAMKAALLRASLQPGDIAYINLHGTGTANNDASEGLAIERLFGEHVPPASSTKSFTGHTLGASGGIEAVFSSIAVKEGILYPNARFQHRMHEISFQPVTTFSRNNTIKHVLSNSFGFGGNCSSLVFSEV</sequence>
<dbReference type="Gene3D" id="3.40.47.10">
    <property type="match status" value="1"/>
</dbReference>
<dbReference type="InterPro" id="IPR000794">
    <property type="entry name" value="Beta-ketoacyl_synthase"/>
</dbReference>
<keyword evidence="6" id="KW-1185">Reference proteome</keyword>
<dbReference type="CDD" id="cd00834">
    <property type="entry name" value="KAS_I_II"/>
    <property type="match status" value="1"/>
</dbReference>
<dbReference type="InterPro" id="IPR014031">
    <property type="entry name" value="Ketoacyl_synth_C"/>
</dbReference>
<dbReference type="InterPro" id="IPR014030">
    <property type="entry name" value="Ketoacyl_synth_N"/>
</dbReference>
<keyword evidence="2 3" id="KW-0808">Transferase</keyword>